<protein>
    <submittedName>
        <fullName evidence="9">Alanine or glycine:cation symporter, AGCS family</fullName>
    </submittedName>
</protein>
<evidence type="ECO:0000256" key="3">
    <source>
        <dbReference type="ARBA" id="ARBA00022448"/>
    </source>
</evidence>
<feature type="transmembrane region" description="Helical" evidence="8">
    <location>
        <begin position="204"/>
        <end position="225"/>
    </location>
</feature>
<keyword evidence="3 8" id="KW-0813">Transport</keyword>
<sequence length="473" mass="51086">MKEIVEAINAVVWSNALIFLCLAAGVYFSFATKFLQVTYLKEMVQLLFKGESSKEGVSSFQAFAIAISGRVGTGNIAGVATAIAMGGPGAIFWMWVIAFLGASSAFVESTLGQIYKEVNDGEYRGGPAYYIEKGIGKRWYAMLFAFATILATAIFMPGVQSNSIALSMDNAFGVPVEYTGILVTIFMGLIILGGVKRISKVAEVVIPFMAAAYILMAVVIIAINITEVPMIFALIIKSAFNLEAAFSGVFGMAIAWGVKRGIYSNEAGQGTAPHAASAAEVSHPVKQGLVQSFSVYVDTLFVCTATALMILFTGQYNVVNPDGGFIVENLPGVAFGPEYTQFAVASQFPSLGAGFVAISLLFFAFTTIMAYYYIAETNLSYLIRKTNNKWGIWVLRIAILGATFYGSIKTAEMAWTMGDIGVGLMAWLNIIAIILLRKPAFKALKDYQRQKKEGKDPVFIAKDAGIDNADFWK</sequence>
<keyword evidence="8" id="KW-0769">Symport</keyword>
<feature type="transmembrane region" description="Helical" evidence="8">
    <location>
        <begin position="351"/>
        <end position="374"/>
    </location>
</feature>
<evidence type="ECO:0000256" key="5">
    <source>
        <dbReference type="ARBA" id="ARBA00022692"/>
    </source>
</evidence>
<dbReference type="NCBIfam" id="TIGR00835">
    <property type="entry name" value="agcS"/>
    <property type="match status" value="1"/>
</dbReference>
<keyword evidence="7 8" id="KW-0472">Membrane</keyword>
<comment type="subcellular location">
    <subcellularLocation>
        <location evidence="1 8">Cell membrane</location>
        <topology evidence="1 8">Multi-pass membrane protein</topology>
    </subcellularLocation>
</comment>
<keyword evidence="4 8" id="KW-1003">Cell membrane</keyword>
<evidence type="ECO:0000256" key="4">
    <source>
        <dbReference type="ARBA" id="ARBA00022475"/>
    </source>
</evidence>
<organism evidence="9 10">
    <name type="scientific">Algoriphagus winogradskyi</name>
    <dbReference type="NCBI Taxonomy" id="237017"/>
    <lineage>
        <taxon>Bacteria</taxon>
        <taxon>Pseudomonadati</taxon>
        <taxon>Bacteroidota</taxon>
        <taxon>Cytophagia</taxon>
        <taxon>Cytophagales</taxon>
        <taxon>Cyclobacteriaceae</taxon>
        <taxon>Algoriphagus</taxon>
    </lineage>
</organism>
<feature type="transmembrane region" description="Helical" evidence="8">
    <location>
        <begin position="139"/>
        <end position="159"/>
    </location>
</feature>
<dbReference type="PANTHER" id="PTHR30330">
    <property type="entry name" value="AGSS FAMILY TRANSPORTER, SODIUM-ALANINE"/>
    <property type="match status" value="1"/>
</dbReference>
<dbReference type="Proteomes" id="UP001157915">
    <property type="component" value="Unassembled WGS sequence"/>
</dbReference>
<name>A0ABY1NCK4_9BACT</name>
<dbReference type="PANTHER" id="PTHR30330:SF7">
    <property type="entry name" value="SODIUM_PROTON-DEPENDENT ALANINE CARRIER PROTEIN YRBD-RELATED"/>
    <property type="match status" value="1"/>
</dbReference>
<keyword evidence="10" id="KW-1185">Reference proteome</keyword>
<accession>A0ABY1NCK4</accession>
<dbReference type="Pfam" id="PF01235">
    <property type="entry name" value="Na_Ala_symp"/>
    <property type="match status" value="1"/>
</dbReference>
<comment type="caution">
    <text evidence="9">The sequence shown here is derived from an EMBL/GenBank/DDBJ whole genome shotgun (WGS) entry which is preliminary data.</text>
</comment>
<feature type="transmembrane region" description="Helical" evidence="8">
    <location>
        <begin position="414"/>
        <end position="436"/>
    </location>
</feature>
<evidence type="ECO:0000313" key="10">
    <source>
        <dbReference type="Proteomes" id="UP001157915"/>
    </source>
</evidence>
<feature type="transmembrane region" description="Helical" evidence="8">
    <location>
        <begin position="231"/>
        <end position="256"/>
    </location>
</feature>
<evidence type="ECO:0000313" key="9">
    <source>
        <dbReference type="EMBL" id="SMP05786.1"/>
    </source>
</evidence>
<keyword evidence="6 8" id="KW-1133">Transmembrane helix</keyword>
<dbReference type="RefSeq" id="WP_283411320.1">
    <property type="nucleotide sequence ID" value="NZ_FXUA01000001.1"/>
</dbReference>
<keyword evidence="5 8" id="KW-0812">Transmembrane</keyword>
<dbReference type="Gene3D" id="1.20.1740.10">
    <property type="entry name" value="Amino acid/polyamine transporter I"/>
    <property type="match status" value="1"/>
</dbReference>
<comment type="similarity">
    <text evidence="2 8">Belongs to the alanine or glycine:cation symporter (AGCS) (TC 2.A.25) family.</text>
</comment>
<evidence type="ECO:0000256" key="1">
    <source>
        <dbReference type="ARBA" id="ARBA00004651"/>
    </source>
</evidence>
<evidence type="ECO:0000256" key="7">
    <source>
        <dbReference type="ARBA" id="ARBA00023136"/>
    </source>
</evidence>
<gene>
    <name evidence="9" type="ORF">SAMN06265367_101382</name>
</gene>
<proteinExistence type="inferred from homology"/>
<dbReference type="PRINTS" id="PR00175">
    <property type="entry name" value="NAALASMPORT"/>
</dbReference>
<reference evidence="9 10" key="1">
    <citation type="submission" date="2017-05" db="EMBL/GenBank/DDBJ databases">
        <authorList>
            <person name="Varghese N."/>
            <person name="Submissions S."/>
        </authorList>
    </citation>
    <scope>NUCLEOTIDE SEQUENCE [LARGE SCALE GENOMIC DNA]</scope>
    <source>
        <strain evidence="9 10">DSM 15360</strain>
    </source>
</reference>
<evidence type="ECO:0000256" key="6">
    <source>
        <dbReference type="ARBA" id="ARBA00022989"/>
    </source>
</evidence>
<dbReference type="InterPro" id="IPR001463">
    <property type="entry name" value="Na/Ala_symport"/>
</dbReference>
<dbReference type="EMBL" id="FXUA01000001">
    <property type="protein sequence ID" value="SMP05786.1"/>
    <property type="molecule type" value="Genomic_DNA"/>
</dbReference>
<evidence type="ECO:0000256" key="8">
    <source>
        <dbReference type="RuleBase" id="RU363064"/>
    </source>
</evidence>
<dbReference type="PROSITE" id="PS00873">
    <property type="entry name" value="NA_ALANINE_SYMP"/>
    <property type="match status" value="1"/>
</dbReference>
<feature type="transmembrane region" description="Helical" evidence="8">
    <location>
        <begin position="390"/>
        <end position="408"/>
    </location>
</feature>
<feature type="transmembrane region" description="Helical" evidence="8">
    <location>
        <begin position="12"/>
        <end position="35"/>
    </location>
</feature>
<feature type="transmembrane region" description="Helical" evidence="8">
    <location>
        <begin position="293"/>
        <end position="312"/>
    </location>
</feature>
<feature type="transmembrane region" description="Helical" evidence="8">
    <location>
        <begin position="171"/>
        <end position="192"/>
    </location>
</feature>
<evidence type="ECO:0000256" key="2">
    <source>
        <dbReference type="ARBA" id="ARBA00009261"/>
    </source>
</evidence>